<name>A0A7J8SYD1_GOSDV</name>
<proteinExistence type="predicted"/>
<dbReference type="AlphaFoldDB" id="A0A7J8SYD1"/>
<comment type="caution">
    <text evidence="1">The sequence shown here is derived from an EMBL/GenBank/DDBJ whole genome shotgun (WGS) entry which is preliminary data.</text>
</comment>
<protein>
    <recommendedName>
        <fullName evidence="3">TF-B3 domain-containing protein</fullName>
    </recommendedName>
</protein>
<sequence>MAMSGAVLMDKIGEQCSLFMPEKGITPPTDSENQKKGVSLSTAEVMEVIINEVVLEARHVQRWKFHDRSRTLPDVPIVLTVTEDENQCWRFECCPIEGGMHRIRCTEWSGFVGPRINARLTLYAQEDGENFHRMKVIMRD</sequence>
<dbReference type="Proteomes" id="UP000593561">
    <property type="component" value="Unassembled WGS sequence"/>
</dbReference>
<gene>
    <name evidence="1" type="ORF">Godav_003167</name>
</gene>
<evidence type="ECO:0000313" key="2">
    <source>
        <dbReference type="Proteomes" id="UP000593561"/>
    </source>
</evidence>
<evidence type="ECO:0008006" key="3">
    <source>
        <dbReference type="Google" id="ProtNLM"/>
    </source>
</evidence>
<dbReference type="EMBL" id="JABFAC010000012">
    <property type="protein sequence ID" value="MBA0631148.1"/>
    <property type="molecule type" value="Genomic_DNA"/>
</dbReference>
<organism evidence="1 2">
    <name type="scientific">Gossypium davidsonii</name>
    <name type="common">Davidson's cotton</name>
    <name type="synonym">Gossypium klotzschianum subsp. davidsonii</name>
    <dbReference type="NCBI Taxonomy" id="34287"/>
    <lineage>
        <taxon>Eukaryota</taxon>
        <taxon>Viridiplantae</taxon>
        <taxon>Streptophyta</taxon>
        <taxon>Embryophyta</taxon>
        <taxon>Tracheophyta</taxon>
        <taxon>Spermatophyta</taxon>
        <taxon>Magnoliopsida</taxon>
        <taxon>eudicotyledons</taxon>
        <taxon>Gunneridae</taxon>
        <taxon>Pentapetalae</taxon>
        <taxon>rosids</taxon>
        <taxon>malvids</taxon>
        <taxon>Malvales</taxon>
        <taxon>Malvaceae</taxon>
        <taxon>Malvoideae</taxon>
        <taxon>Gossypium</taxon>
    </lineage>
</organism>
<evidence type="ECO:0000313" key="1">
    <source>
        <dbReference type="EMBL" id="MBA0631148.1"/>
    </source>
</evidence>
<reference evidence="1 2" key="1">
    <citation type="journal article" date="2019" name="Genome Biol. Evol.">
        <title>Insights into the evolution of the New World diploid cottons (Gossypium, subgenus Houzingenia) based on genome sequencing.</title>
        <authorList>
            <person name="Grover C.E."/>
            <person name="Arick M.A. 2nd"/>
            <person name="Thrash A."/>
            <person name="Conover J.L."/>
            <person name="Sanders W.S."/>
            <person name="Peterson D.G."/>
            <person name="Frelichowski J.E."/>
            <person name="Scheffler J.A."/>
            <person name="Scheffler B.E."/>
            <person name="Wendel J.F."/>
        </authorList>
    </citation>
    <scope>NUCLEOTIDE SEQUENCE [LARGE SCALE GENOMIC DNA]</scope>
    <source>
        <strain evidence="1">27</strain>
        <tissue evidence="1">Leaf</tissue>
    </source>
</reference>
<keyword evidence="2" id="KW-1185">Reference proteome</keyword>
<accession>A0A7J8SYD1</accession>